<keyword evidence="2" id="KW-1185">Reference proteome</keyword>
<evidence type="ECO:0000313" key="2">
    <source>
        <dbReference type="Proteomes" id="UP000199225"/>
    </source>
</evidence>
<reference evidence="2" key="1">
    <citation type="submission" date="2016-10" db="EMBL/GenBank/DDBJ databases">
        <authorList>
            <person name="Varghese N."/>
            <person name="Submissions S."/>
        </authorList>
    </citation>
    <scope>NUCLEOTIDE SEQUENCE [LARGE SCALE GENOMIC DNA]</scope>
    <source>
        <strain evidence="2">DSM 4771</strain>
    </source>
</reference>
<dbReference type="InterPro" id="IPR036638">
    <property type="entry name" value="HLH_DNA-bd_sf"/>
</dbReference>
<proteinExistence type="predicted"/>
<accession>A0A1G8QZY9</accession>
<dbReference type="EMBL" id="FNEV01000002">
    <property type="protein sequence ID" value="SDJ10296.1"/>
    <property type="molecule type" value="Genomic_DNA"/>
</dbReference>
<sequence length="54" mass="6775">MECKEKRTLLKEIEKVRKKMFQAYERNESYDHLVKISQRLDTLLNKFEYQYKCK</sequence>
<dbReference type="Proteomes" id="UP000199225">
    <property type="component" value="Unassembled WGS sequence"/>
</dbReference>
<name>A0A1G8QZY9_9BACI</name>
<dbReference type="Gene3D" id="4.10.280.10">
    <property type="entry name" value="Helix-loop-helix DNA-binding domain"/>
    <property type="match status" value="1"/>
</dbReference>
<protein>
    <submittedName>
        <fullName evidence="1">Spo0E like sporulation regulatory protein</fullName>
    </submittedName>
</protein>
<dbReference type="InterPro" id="IPR037208">
    <property type="entry name" value="Spo0E-like_sf"/>
</dbReference>
<dbReference type="GO" id="GO:0046983">
    <property type="term" value="F:protein dimerization activity"/>
    <property type="evidence" value="ECO:0007669"/>
    <property type="project" value="InterPro"/>
</dbReference>
<dbReference type="InterPro" id="IPR018540">
    <property type="entry name" value="Spo0E-like"/>
</dbReference>
<gene>
    <name evidence="1" type="ORF">SAMN04490247_0734</name>
</gene>
<dbReference type="AlphaFoldDB" id="A0A1G8QZY9"/>
<organism evidence="1 2">
    <name type="scientific">Salimicrobium halophilum</name>
    <dbReference type="NCBI Taxonomy" id="86666"/>
    <lineage>
        <taxon>Bacteria</taxon>
        <taxon>Bacillati</taxon>
        <taxon>Bacillota</taxon>
        <taxon>Bacilli</taxon>
        <taxon>Bacillales</taxon>
        <taxon>Bacillaceae</taxon>
        <taxon>Salimicrobium</taxon>
    </lineage>
</organism>
<evidence type="ECO:0000313" key="1">
    <source>
        <dbReference type="EMBL" id="SDJ10296.1"/>
    </source>
</evidence>
<dbReference type="STRING" id="86666.SAMN04490247_0734"/>
<dbReference type="SUPFAM" id="SSF140500">
    <property type="entry name" value="BAS1536-like"/>
    <property type="match status" value="1"/>
</dbReference>
<dbReference type="GO" id="GO:0043937">
    <property type="term" value="P:regulation of sporulation"/>
    <property type="evidence" value="ECO:0007669"/>
    <property type="project" value="InterPro"/>
</dbReference>
<dbReference type="Pfam" id="PF09388">
    <property type="entry name" value="SpoOE-like"/>
    <property type="match status" value="1"/>
</dbReference>